<evidence type="ECO:0000313" key="2">
    <source>
        <dbReference type="EMBL" id="KAJ7978954.1"/>
    </source>
</evidence>
<protein>
    <submittedName>
        <fullName evidence="2">Uncharacterized protein</fullName>
    </submittedName>
</protein>
<accession>A0AAD7VKL0</accession>
<keyword evidence="3" id="KW-1185">Reference proteome</keyword>
<dbReference type="AlphaFoldDB" id="A0AAD7VKL0"/>
<proteinExistence type="predicted"/>
<evidence type="ECO:0000256" key="1">
    <source>
        <dbReference type="SAM" id="MobiDB-lite"/>
    </source>
</evidence>
<comment type="caution">
    <text evidence="2">The sequence shown here is derived from an EMBL/GenBank/DDBJ whole genome shotgun (WGS) entry which is preliminary data.</text>
</comment>
<name>A0AAD7VKL0_QUISA</name>
<gene>
    <name evidence="2" type="ORF">O6P43_002406</name>
</gene>
<dbReference type="EMBL" id="JARAOO010000002">
    <property type="protein sequence ID" value="KAJ7978954.1"/>
    <property type="molecule type" value="Genomic_DNA"/>
</dbReference>
<feature type="compositionally biased region" description="Basic residues" evidence="1">
    <location>
        <begin position="144"/>
        <end position="153"/>
    </location>
</feature>
<dbReference type="Proteomes" id="UP001163823">
    <property type="component" value="Chromosome 2"/>
</dbReference>
<organism evidence="2 3">
    <name type="scientific">Quillaja saponaria</name>
    <name type="common">Soap bark tree</name>
    <dbReference type="NCBI Taxonomy" id="32244"/>
    <lineage>
        <taxon>Eukaryota</taxon>
        <taxon>Viridiplantae</taxon>
        <taxon>Streptophyta</taxon>
        <taxon>Embryophyta</taxon>
        <taxon>Tracheophyta</taxon>
        <taxon>Spermatophyta</taxon>
        <taxon>Magnoliopsida</taxon>
        <taxon>eudicotyledons</taxon>
        <taxon>Gunneridae</taxon>
        <taxon>Pentapetalae</taxon>
        <taxon>rosids</taxon>
        <taxon>fabids</taxon>
        <taxon>Fabales</taxon>
        <taxon>Quillajaceae</taxon>
        <taxon>Quillaja</taxon>
    </lineage>
</organism>
<evidence type="ECO:0000313" key="3">
    <source>
        <dbReference type="Proteomes" id="UP001163823"/>
    </source>
</evidence>
<feature type="region of interest" description="Disordered" evidence="1">
    <location>
        <begin position="118"/>
        <end position="153"/>
    </location>
</feature>
<reference evidence="2" key="1">
    <citation type="journal article" date="2023" name="Science">
        <title>Elucidation of the pathway for biosynthesis of saponin adjuvants from the soapbark tree.</title>
        <authorList>
            <person name="Reed J."/>
            <person name="Orme A."/>
            <person name="El-Demerdash A."/>
            <person name="Owen C."/>
            <person name="Martin L.B.B."/>
            <person name="Misra R.C."/>
            <person name="Kikuchi S."/>
            <person name="Rejzek M."/>
            <person name="Martin A.C."/>
            <person name="Harkess A."/>
            <person name="Leebens-Mack J."/>
            <person name="Louveau T."/>
            <person name="Stephenson M.J."/>
            <person name="Osbourn A."/>
        </authorList>
    </citation>
    <scope>NUCLEOTIDE SEQUENCE</scope>
    <source>
        <strain evidence="2">S10</strain>
    </source>
</reference>
<dbReference type="KEGG" id="qsa:O6P43_002406"/>
<feature type="compositionally biased region" description="Polar residues" evidence="1">
    <location>
        <begin position="119"/>
        <end position="134"/>
    </location>
</feature>
<sequence>MIYYQLGNQVVGICYGYVPPYRGPLPIFSVNCYLCSKQTFTVNFYFNKFIFSHKSYLFLCFEVRVTEVWLSNPPASHASVRGVTPITFIRQPTGSRVPQPPSWQLRQFGSVRVDETLDTKNPQSYSLEQMNTRQNKARSAEKEKRKKGGAKKR</sequence>